<protein>
    <submittedName>
        <fullName evidence="1 2">Aspartate aminotransferase</fullName>
    </submittedName>
</protein>
<dbReference type="EMBL" id="ATLV01027008">
    <property type="status" value="NOT_ANNOTATED_CDS"/>
    <property type="molecule type" value="Genomic_DNA"/>
</dbReference>
<evidence type="ECO:0000313" key="2">
    <source>
        <dbReference type="EnsemblMetazoa" id="ASIC022007-PA"/>
    </source>
</evidence>
<keyword evidence="3" id="KW-1185">Reference proteome</keyword>
<dbReference type="Proteomes" id="UP000030765">
    <property type="component" value="Unassembled WGS sequence"/>
</dbReference>
<sequence length="113" mass="12201">MERKRQCIISSRWLSYGKCMMHLPTQTAFADTPADGFGKGTVPHIGQPERFTTVQPRRGAADGSGRVGTGLCPPFPCVLVLPFAEPPVPSLPILTSKQTQASDVALKHLMAIK</sequence>
<proteinExistence type="predicted"/>
<dbReference type="AlphaFoldDB" id="A0A084WU79"/>
<evidence type="ECO:0000313" key="3">
    <source>
        <dbReference type="Proteomes" id="UP000030765"/>
    </source>
</evidence>
<dbReference type="GO" id="GO:0008483">
    <property type="term" value="F:transaminase activity"/>
    <property type="evidence" value="ECO:0007669"/>
    <property type="project" value="UniProtKB-KW"/>
</dbReference>
<organism evidence="1">
    <name type="scientific">Anopheles sinensis</name>
    <name type="common">Mosquito</name>
    <dbReference type="NCBI Taxonomy" id="74873"/>
    <lineage>
        <taxon>Eukaryota</taxon>
        <taxon>Metazoa</taxon>
        <taxon>Ecdysozoa</taxon>
        <taxon>Arthropoda</taxon>
        <taxon>Hexapoda</taxon>
        <taxon>Insecta</taxon>
        <taxon>Pterygota</taxon>
        <taxon>Neoptera</taxon>
        <taxon>Endopterygota</taxon>
        <taxon>Diptera</taxon>
        <taxon>Nematocera</taxon>
        <taxon>Culicoidea</taxon>
        <taxon>Culicidae</taxon>
        <taxon>Anophelinae</taxon>
        <taxon>Anopheles</taxon>
    </lineage>
</organism>
<evidence type="ECO:0000313" key="1">
    <source>
        <dbReference type="EMBL" id="KFB53773.1"/>
    </source>
</evidence>
<keyword evidence="1" id="KW-0808">Transferase</keyword>
<gene>
    <name evidence="1" type="ORF">ZHAS_00022007</name>
</gene>
<dbReference type="EMBL" id="KE525421">
    <property type="protein sequence ID" value="KFB53773.1"/>
    <property type="molecule type" value="Genomic_DNA"/>
</dbReference>
<keyword evidence="1" id="KW-0032">Aminotransferase</keyword>
<reference evidence="2" key="2">
    <citation type="submission" date="2020-05" db="UniProtKB">
        <authorList>
            <consortium name="EnsemblMetazoa"/>
        </authorList>
    </citation>
    <scope>IDENTIFICATION</scope>
</reference>
<name>A0A084WU79_ANOSI</name>
<reference evidence="1 3" key="1">
    <citation type="journal article" date="2014" name="BMC Genomics">
        <title>Genome sequence of Anopheles sinensis provides insight into genetics basis of mosquito competence for malaria parasites.</title>
        <authorList>
            <person name="Zhou D."/>
            <person name="Zhang D."/>
            <person name="Ding G."/>
            <person name="Shi L."/>
            <person name="Hou Q."/>
            <person name="Ye Y."/>
            <person name="Xu Y."/>
            <person name="Zhou H."/>
            <person name="Xiong C."/>
            <person name="Li S."/>
            <person name="Yu J."/>
            <person name="Hong S."/>
            <person name="Yu X."/>
            <person name="Zou P."/>
            <person name="Chen C."/>
            <person name="Chang X."/>
            <person name="Wang W."/>
            <person name="Lv Y."/>
            <person name="Sun Y."/>
            <person name="Ma L."/>
            <person name="Shen B."/>
            <person name="Zhu C."/>
        </authorList>
    </citation>
    <scope>NUCLEOTIDE SEQUENCE [LARGE SCALE GENOMIC DNA]</scope>
</reference>
<dbReference type="EnsemblMetazoa" id="ASIC022007-RA">
    <property type="protein sequence ID" value="ASIC022007-PA"/>
    <property type="gene ID" value="ASIC022007"/>
</dbReference>
<dbReference type="VEuPathDB" id="VectorBase:ASIC022007"/>
<accession>A0A084WU79</accession>